<dbReference type="GO" id="GO:0003735">
    <property type="term" value="F:structural constituent of ribosome"/>
    <property type="evidence" value="ECO:0007669"/>
    <property type="project" value="InterPro"/>
</dbReference>
<feature type="compositionally biased region" description="Basic residues" evidence="6">
    <location>
        <begin position="208"/>
        <end position="219"/>
    </location>
</feature>
<dbReference type="FunFam" id="2.40.50.140:FF:000003">
    <property type="entry name" value="50S ribosomal protein L2"/>
    <property type="match status" value="1"/>
</dbReference>
<comment type="similarity">
    <text evidence="1 5">Belongs to the universal ribosomal protein uL2 family.</text>
</comment>
<dbReference type="GO" id="GO:0019843">
    <property type="term" value="F:rRNA binding"/>
    <property type="evidence" value="ECO:0007669"/>
    <property type="project" value="UniProtKB-UniRule"/>
</dbReference>
<dbReference type="Proteomes" id="UP000262142">
    <property type="component" value="Unassembled WGS sequence"/>
</dbReference>
<evidence type="ECO:0000313" key="10">
    <source>
        <dbReference type="Proteomes" id="UP000262142"/>
    </source>
</evidence>
<dbReference type="OrthoDB" id="9778722at2"/>
<dbReference type="SMART" id="SM01383">
    <property type="entry name" value="Ribosomal_L2"/>
    <property type="match status" value="1"/>
</dbReference>
<evidence type="ECO:0000256" key="5">
    <source>
        <dbReference type="HAMAP-Rule" id="MF_01320"/>
    </source>
</evidence>
<dbReference type="Pfam" id="PF00181">
    <property type="entry name" value="Ribosomal_L2_N"/>
    <property type="match status" value="1"/>
</dbReference>
<dbReference type="InterPro" id="IPR022669">
    <property type="entry name" value="Ribosomal_uL2_C"/>
</dbReference>
<dbReference type="Gene3D" id="2.30.30.30">
    <property type="match status" value="1"/>
</dbReference>
<dbReference type="Pfam" id="PF03947">
    <property type="entry name" value="Ribosomal_L2_C"/>
    <property type="match status" value="1"/>
</dbReference>
<evidence type="ECO:0000256" key="6">
    <source>
        <dbReference type="SAM" id="MobiDB-lite"/>
    </source>
</evidence>
<evidence type="ECO:0000313" key="9">
    <source>
        <dbReference type="EMBL" id="SZD72408.1"/>
    </source>
</evidence>
<dbReference type="InterPro" id="IPR014722">
    <property type="entry name" value="Rib_uL2_dom2"/>
</dbReference>
<dbReference type="PANTHER" id="PTHR13691:SF5">
    <property type="entry name" value="LARGE RIBOSOMAL SUBUNIT PROTEIN UL2M"/>
    <property type="match status" value="1"/>
</dbReference>
<comment type="function">
    <text evidence="5">One of the primary rRNA binding proteins. Required for association of the 30S and 50S subunits to form the 70S ribosome, for tRNA binding and peptide bond formation. It has been suggested to have peptidyltransferase activity; this is somewhat controversial. Makes several contacts with the 16S rRNA in the 70S ribosome.</text>
</comment>
<dbReference type="NCBIfam" id="TIGR01171">
    <property type="entry name" value="rplB_bact"/>
    <property type="match status" value="1"/>
</dbReference>
<protein>
    <recommendedName>
        <fullName evidence="4 5">Large ribosomal subunit protein uL2</fullName>
    </recommendedName>
</protein>
<keyword evidence="5" id="KW-0694">RNA-binding</keyword>
<evidence type="ECO:0000256" key="4">
    <source>
        <dbReference type="ARBA" id="ARBA00035242"/>
    </source>
</evidence>
<dbReference type="InterPro" id="IPR005880">
    <property type="entry name" value="Ribosomal_uL2_bac/org-type"/>
</dbReference>
<dbReference type="SMART" id="SM01382">
    <property type="entry name" value="Ribosomal_L2_C"/>
    <property type="match status" value="1"/>
</dbReference>
<dbReference type="GO" id="GO:0002181">
    <property type="term" value="P:cytoplasmic translation"/>
    <property type="evidence" value="ECO:0007669"/>
    <property type="project" value="TreeGrafter"/>
</dbReference>
<organism evidence="9 10">
    <name type="scientific">Candidatus Ornithobacterium hominis</name>
    <dbReference type="NCBI Taxonomy" id="2497989"/>
    <lineage>
        <taxon>Bacteria</taxon>
        <taxon>Pseudomonadati</taxon>
        <taxon>Bacteroidota</taxon>
        <taxon>Flavobacteriia</taxon>
        <taxon>Flavobacteriales</taxon>
        <taxon>Weeksellaceae</taxon>
        <taxon>Ornithobacterium</taxon>
    </lineage>
</organism>
<dbReference type="PIRSF" id="PIRSF002158">
    <property type="entry name" value="Ribosomal_L2"/>
    <property type="match status" value="1"/>
</dbReference>
<dbReference type="FunFam" id="2.30.30.30:FF:000001">
    <property type="entry name" value="50S ribosomal protein L2"/>
    <property type="match status" value="1"/>
</dbReference>
<dbReference type="FunFam" id="4.10.950.10:FF:000001">
    <property type="entry name" value="50S ribosomal protein L2"/>
    <property type="match status" value="1"/>
</dbReference>
<accession>A0A383TYW2</accession>
<evidence type="ECO:0000259" key="7">
    <source>
        <dbReference type="SMART" id="SM01382"/>
    </source>
</evidence>
<keyword evidence="10" id="KW-1185">Reference proteome</keyword>
<reference evidence="9 10" key="1">
    <citation type="submission" date="2018-09" db="EMBL/GenBank/DDBJ databases">
        <authorList>
            <consortium name="Pathogen Informatics"/>
        </authorList>
    </citation>
    <scope>NUCLEOTIDE SEQUENCE [LARGE SCALE GENOMIC DNA]</scope>
    <source>
        <strain evidence="9 10">OH-22767</strain>
    </source>
</reference>
<feature type="region of interest" description="Disordered" evidence="6">
    <location>
        <begin position="28"/>
        <end position="51"/>
    </location>
</feature>
<comment type="subunit">
    <text evidence="5">Part of the 50S ribosomal subunit. Forms a bridge to the 30S subunit in the 70S ribosome.</text>
</comment>
<keyword evidence="2 5" id="KW-0689">Ribosomal protein</keyword>
<keyword evidence="3 5" id="KW-0687">Ribonucleoprotein</keyword>
<evidence type="ECO:0000256" key="3">
    <source>
        <dbReference type="ARBA" id="ARBA00023274"/>
    </source>
</evidence>
<evidence type="ECO:0000259" key="8">
    <source>
        <dbReference type="SMART" id="SM01383"/>
    </source>
</evidence>
<dbReference type="GO" id="GO:0016740">
    <property type="term" value="F:transferase activity"/>
    <property type="evidence" value="ECO:0007669"/>
    <property type="project" value="InterPro"/>
</dbReference>
<dbReference type="InterPro" id="IPR012340">
    <property type="entry name" value="NA-bd_OB-fold"/>
</dbReference>
<dbReference type="HAMAP" id="MF_01320_B">
    <property type="entry name" value="Ribosomal_uL2_B"/>
    <property type="match status" value="1"/>
</dbReference>
<dbReference type="InterPro" id="IPR002171">
    <property type="entry name" value="Ribosomal_uL2"/>
</dbReference>
<feature type="region of interest" description="Disordered" evidence="6">
    <location>
        <begin position="205"/>
        <end position="273"/>
    </location>
</feature>
<dbReference type="RefSeq" id="WP_119057773.1">
    <property type="nucleotide sequence ID" value="NZ_UNSC01000003.1"/>
</dbReference>
<dbReference type="Gene3D" id="2.40.50.140">
    <property type="entry name" value="Nucleic acid-binding proteins"/>
    <property type="match status" value="1"/>
</dbReference>
<feature type="domain" description="Large ribosomal subunit protein uL2 RNA-binding" evidence="8">
    <location>
        <begin position="42"/>
        <end position="117"/>
    </location>
</feature>
<sequence>MSVRKLKAITPAQRFRIVNNFDGLSKKAPEKSLTKGKSKSGGRNNSGRMTMRFIGGGHKQKYRIVDFKRNKEGVAEVISIEYDPNRTAFLALVEYEDGERRYVIAQNGLSVGQKISSGDDVSVDVGNASKIKNIPLGTIISCIELRPGQGAILARSAGSYAQLIAKEGKFATLKMPSGEIRLILVECMATIGAVSNSDHQLEVSGKAGRSRWKGRRPRTRSMVMNPVDHPMGGGEGRATGGIPRNKNGIPAKGYKTRKKKKASNKYIIQRRKK</sequence>
<dbReference type="SUPFAM" id="SSF50104">
    <property type="entry name" value="Translation proteins SH3-like domain"/>
    <property type="match status" value="1"/>
</dbReference>
<evidence type="ECO:0000256" key="2">
    <source>
        <dbReference type="ARBA" id="ARBA00022980"/>
    </source>
</evidence>
<gene>
    <name evidence="5 9" type="primary">rplB</name>
    <name evidence="9" type="ORF">SAMEA104719789_00853</name>
</gene>
<dbReference type="InterPro" id="IPR014726">
    <property type="entry name" value="Ribosomal_uL2_dom3"/>
</dbReference>
<dbReference type="InterPro" id="IPR008991">
    <property type="entry name" value="Translation_prot_SH3-like_sf"/>
</dbReference>
<dbReference type="EMBL" id="UNSC01000003">
    <property type="protein sequence ID" value="SZD72408.1"/>
    <property type="molecule type" value="Genomic_DNA"/>
</dbReference>
<evidence type="ECO:0000256" key="1">
    <source>
        <dbReference type="ARBA" id="ARBA00005636"/>
    </source>
</evidence>
<dbReference type="InterPro" id="IPR022666">
    <property type="entry name" value="Ribosomal_uL2_RNA-bd_dom"/>
</dbReference>
<dbReference type="SUPFAM" id="SSF50249">
    <property type="entry name" value="Nucleic acid-binding proteins"/>
    <property type="match status" value="1"/>
</dbReference>
<dbReference type="PANTHER" id="PTHR13691">
    <property type="entry name" value="RIBOSOMAL PROTEIN L2"/>
    <property type="match status" value="1"/>
</dbReference>
<proteinExistence type="inferred from homology"/>
<feature type="domain" description="Large ribosomal subunit protein uL2 C-terminal" evidence="7">
    <location>
        <begin position="123"/>
        <end position="250"/>
    </location>
</feature>
<dbReference type="AlphaFoldDB" id="A0A383TYW2"/>
<dbReference type="Gene3D" id="4.10.950.10">
    <property type="entry name" value="Ribosomal protein L2, domain 3"/>
    <property type="match status" value="1"/>
</dbReference>
<keyword evidence="5" id="KW-0699">rRNA-binding</keyword>
<feature type="compositionally biased region" description="Basic residues" evidence="6">
    <location>
        <begin position="254"/>
        <end position="273"/>
    </location>
</feature>
<dbReference type="GO" id="GO:0015934">
    <property type="term" value="C:large ribosomal subunit"/>
    <property type="evidence" value="ECO:0007669"/>
    <property type="project" value="InterPro"/>
</dbReference>
<name>A0A383TYW2_9FLAO</name>